<dbReference type="GO" id="GO:0005886">
    <property type="term" value="C:plasma membrane"/>
    <property type="evidence" value="ECO:0007669"/>
    <property type="project" value="TreeGrafter"/>
</dbReference>
<evidence type="ECO:0000259" key="4">
    <source>
        <dbReference type="PROSITE" id="PS50887"/>
    </source>
</evidence>
<gene>
    <name evidence="5" type="ORF">C8N42_11642</name>
</gene>
<feature type="transmembrane region" description="Helical" evidence="3">
    <location>
        <begin position="141"/>
        <end position="162"/>
    </location>
</feature>
<sequence length="334" mass="37185">MSDMTRFRQNFQVPTTLGSPVIARFIAAVTVLILPVAITCYVVLGEYFMALYYASLVLLIALNLWVFQKWQKIPINPIVLLVAVDLGAFELIAHHGVATAFWLFPITVAGFFYAALCIAQYLGILVGLIGGGLVYRATGDVWFALHLVLALGTVIMFMRFMLITMTRLEGNLCEAVERDALTLCRNRGSFMRRLEEGRFGAAPGSLLFIDIDHFKRVNDSYGHVIGDQVLRDIADGMREVLRQGEHLYRMGGEEFVVLLSNVPVELAVRVGERLRRHLAEKDLPKGIRLTVSIGVEGYSNRDGIEQALNRADAHLYRAKQAGRNIVIHPGSTGH</sequence>
<dbReference type="Pfam" id="PF00990">
    <property type="entry name" value="GGDEF"/>
    <property type="match status" value="1"/>
</dbReference>
<feature type="transmembrane region" description="Helical" evidence="3">
    <location>
        <begin position="21"/>
        <end position="44"/>
    </location>
</feature>
<evidence type="ECO:0000313" key="6">
    <source>
        <dbReference type="Proteomes" id="UP000244077"/>
    </source>
</evidence>
<protein>
    <recommendedName>
        <fullName evidence="1">diguanylate cyclase</fullName>
        <ecNumber evidence="1">2.7.7.65</ecNumber>
    </recommendedName>
</protein>
<keyword evidence="6" id="KW-1185">Reference proteome</keyword>
<dbReference type="GO" id="GO:0043709">
    <property type="term" value="P:cell adhesion involved in single-species biofilm formation"/>
    <property type="evidence" value="ECO:0007669"/>
    <property type="project" value="TreeGrafter"/>
</dbReference>
<dbReference type="EMBL" id="QAOH01000016">
    <property type="protein sequence ID" value="PTQ68027.1"/>
    <property type="molecule type" value="Genomic_DNA"/>
</dbReference>
<accession>A0A2T5H8Y4</accession>
<evidence type="ECO:0000256" key="3">
    <source>
        <dbReference type="SAM" id="Phobius"/>
    </source>
</evidence>
<dbReference type="Proteomes" id="UP000244077">
    <property type="component" value="Unassembled WGS sequence"/>
</dbReference>
<reference evidence="5 6" key="1">
    <citation type="submission" date="2018-04" db="EMBL/GenBank/DDBJ databases">
        <title>Genomic Encyclopedia of Archaeal and Bacterial Type Strains, Phase II (KMG-II): from individual species to whole genera.</title>
        <authorList>
            <person name="Goeker M."/>
        </authorList>
    </citation>
    <scope>NUCLEOTIDE SEQUENCE [LARGE SCALE GENOMIC DNA]</scope>
    <source>
        <strain evidence="5 6">DSM 100434</strain>
    </source>
</reference>
<dbReference type="CDD" id="cd01949">
    <property type="entry name" value="GGDEF"/>
    <property type="match status" value="1"/>
</dbReference>
<evidence type="ECO:0000256" key="2">
    <source>
        <dbReference type="ARBA" id="ARBA00034247"/>
    </source>
</evidence>
<dbReference type="InterPro" id="IPR050469">
    <property type="entry name" value="Diguanylate_Cyclase"/>
</dbReference>
<dbReference type="AlphaFoldDB" id="A0A2T5H8Y4"/>
<feature type="domain" description="GGDEF" evidence="4">
    <location>
        <begin position="202"/>
        <end position="331"/>
    </location>
</feature>
<dbReference type="PROSITE" id="PS50887">
    <property type="entry name" value="GGDEF"/>
    <property type="match status" value="1"/>
</dbReference>
<dbReference type="InterPro" id="IPR043128">
    <property type="entry name" value="Rev_trsase/Diguanyl_cyclase"/>
</dbReference>
<keyword evidence="3" id="KW-0812">Transmembrane</keyword>
<evidence type="ECO:0000256" key="1">
    <source>
        <dbReference type="ARBA" id="ARBA00012528"/>
    </source>
</evidence>
<dbReference type="OrthoDB" id="9812260at2"/>
<feature type="transmembrane region" description="Helical" evidence="3">
    <location>
        <begin position="110"/>
        <end position="134"/>
    </location>
</feature>
<dbReference type="InterPro" id="IPR000160">
    <property type="entry name" value="GGDEF_dom"/>
</dbReference>
<feature type="transmembrane region" description="Helical" evidence="3">
    <location>
        <begin position="50"/>
        <end position="67"/>
    </location>
</feature>
<dbReference type="FunFam" id="3.30.70.270:FF:000001">
    <property type="entry name" value="Diguanylate cyclase domain protein"/>
    <property type="match status" value="1"/>
</dbReference>
<evidence type="ECO:0000313" key="5">
    <source>
        <dbReference type="EMBL" id="PTQ68027.1"/>
    </source>
</evidence>
<dbReference type="EC" id="2.7.7.65" evidence="1"/>
<dbReference type="SMART" id="SM00267">
    <property type="entry name" value="GGDEF"/>
    <property type="match status" value="1"/>
</dbReference>
<proteinExistence type="predicted"/>
<dbReference type="NCBIfam" id="TIGR00254">
    <property type="entry name" value="GGDEF"/>
    <property type="match status" value="1"/>
</dbReference>
<dbReference type="GO" id="GO:1902201">
    <property type="term" value="P:negative regulation of bacterial-type flagellum-dependent cell motility"/>
    <property type="evidence" value="ECO:0007669"/>
    <property type="project" value="TreeGrafter"/>
</dbReference>
<organism evidence="5 6">
    <name type="scientific">Celeribacter persicus</name>
    <dbReference type="NCBI Taxonomy" id="1651082"/>
    <lineage>
        <taxon>Bacteria</taxon>
        <taxon>Pseudomonadati</taxon>
        <taxon>Pseudomonadota</taxon>
        <taxon>Alphaproteobacteria</taxon>
        <taxon>Rhodobacterales</taxon>
        <taxon>Roseobacteraceae</taxon>
        <taxon>Celeribacter</taxon>
    </lineage>
</organism>
<name>A0A2T5H8Y4_9RHOB</name>
<dbReference type="PANTHER" id="PTHR45138">
    <property type="entry name" value="REGULATORY COMPONENTS OF SENSORY TRANSDUCTION SYSTEM"/>
    <property type="match status" value="1"/>
</dbReference>
<dbReference type="Gene3D" id="3.30.70.270">
    <property type="match status" value="1"/>
</dbReference>
<dbReference type="InterPro" id="IPR029787">
    <property type="entry name" value="Nucleotide_cyclase"/>
</dbReference>
<comment type="caution">
    <text evidence="5">The sequence shown here is derived from an EMBL/GenBank/DDBJ whole genome shotgun (WGS) entry which is preliminary data.</text>
</comment>
<dbReference type="PANTHER" id="PTHR45138:SF9">
    <property type="entry name" value="DIGUANYLATE CYCLASE DGCM-RELATED"/>
    <property type="match status" value="1"/>
</dbReference>
<keyword evidence="3" id="KW-0472">Membrane</keyword>
<feature type="transmembrane region" description="Helical" evidence="3">
    <location>
        <begin position="79"/>
        <end position="104"/>
    </location>
</feature>
<keyword evidence="3" id="KW-1133">Transmembrane helix</keyword>
<comment type="catalytic activity">
    <reaction evidence="2">
        <text>2 GTP = 3',3'-c-di-GMP + 2 diphosphate</text>
        <dbReference type="Rhea" id="RHEA:24898"/>
        <dbReference type="ChEBI" id="CHEBI:33019"/>
        <dbReference type="ChEBI" id="CHEBI:37565"/>
        <dbReference type="ChEBI" id="CHEBI:58805"/>
        <dbReference type="EC" id="2.7.7.65"/>
    </reaction>
</comment>
<dbReference type="GO" id="GO:0052621">
    <property type="term" value="F:diguanylate cyclase activity"/>
    <property type="evidence" value="ECO:0007669"/>
    <property type="project" value="UniProtKB-EC"/>
</dbReference>
<dbReference type="SUPFAM" id="SSF55073">
    <property type="entry name" value="Nucleotide cyclase"/>
    <property type="match status" value="1"/>
</dbReference>